<dbReference type="InterPro" id="IPR008978">
    <property type="entry name" value="HSP20-like_chaperone"/>
</dbReference>
<dbReference type="InterPro" id="IPR002068">
    <property type="entry name" value="A-crystallin/Hsp20_dom"/>
</dbReference>
<protein>
    <submittedName>
        <fullName evidence="5">Heat-shock protein IbpA</fullName>
    </submittedName>
</protein>
<dbReference type="SUPFAM" id="SSF49764">
    <property type="entry name" value="HSP20-like chaperones"/>
    <property type="match status" value="1"/>
</dbReference>
<sequence>MNSVDLTPLYRSSIGFDRLASLLDSALTSDTTSSGYPPYNIEIINESRYAITLAVAGFSQDELDIQVEKEVLTVRGNQSNKDESKYLYHGIANRTFERKFNLADYVEVTHADLSNGLLTIDLVKEIPEAMKPKSIAINTNKHAIEHKTDGKQKVTDADKAA</sequence>
<evidence type="ECO:0000256" key="3">
    <source>
        <dbReference type="RuleBase" id="RU003616"/>
    </source>
</evidence>
<dbReference type="CDD" id="cd06470">
    <property type="entry name" value="ACD_IbpA-B_like"/>
    <property type="match status" value="1"/>
</dbReference>
<reference evidence="6" key="1">
    <citation type="journal article" date="2019" name="Int. J. Syst. Evol. Microbiol.">
        <title>The Global Catalogue of Microorganisms (GCM) 10K type strain sequencing project: providing services to taxonomists for standard genome sequencing and annotation.</title>
        <authorList>
            <consortium name="The Broad Institute Genomics Platform"/>
            <consortium name="The Broad Institute Genome Sequencing Center for Infectious Disease"/>
            <person name="Wu L."/>
            <person name="Ma J."/>
        </authorList>
    </citation>
    <scope>NUCLEOTIDE SEQUENCE [LARGE SCALE GENOMIC DNA]</scope>
    <source>
        <strain evidence="6">CGMCC 1.15922</strain>
    </source>
</reference>
<dbReference type="PANTHER" id="PTHR47062:SF1">
    <property type="entry name" value="SMALL HEAT SHOCK PROTEIN IBPA"/>
    <property type="match status" value="1"/>
</dbReference>
<dbReference type="Pfam" id="PF00011">
    <property type="entry name" value="HSP20"/>
    <property type="match status" value="1"/>
</dbReference>
<comment type="similarity">
    <text evidence="2 3">Belongs to the small heat shock protein (HSP20) family.</text>
</comment>
<evidence type="ECO:0000313" key="5">
    <source>
        <dbReference type="EMBL" id="GHF01020.1"/>
    </source>
</evidence>
<dbReference type="InterPro" id="IPR037913">
    <property type="entry name" value="ACD_IbpA/B"/>
</dbReference>
<feature type="domain" description="SHSP" evidence="4">
    <location>
        <begin position="30"/>
        <end position="140"/>
    </location>
</feature>
<dbReference type="Gene3D" id="2.60.40.790">
    <property type="match status" value="1"/>
</dbReference>
<name>A0ABQ3J5H3_9GAMM</name>
<evidence type="ECO:0000313" key="6">
    <source>
        <dbReference type="Proteomes" id="UP000626370"/>
    </source>
</evidence>
<proteinExistence type="inferred from homology"/>
<dbReference type="PROSITE" id="PS01031">
    <property type="entry name" value="SHSP"/>
    <property type="match status" value="1"/>
</dbReference>
<evidence type="ECO:0000259" key="4">
    <source>
        <dbReference type="PROSITE" id="PS01031"/>
    </source>
</evidence>
<dbReference type="RefSeq" id="WP_189379378.1">
    <property type="nucleotide sequence ID" value="NZ_BNAH01000016.1"/>
</dbReference>
<keyword evidence="1" id="KW-0346">Stress response</keyword>
<evidence type="ECO:0000256" key="1">
    <source>
        <dbReference type="ARBA" id="ARBA00023016"/>
    </source>
</evidence>
<dbReference type="Proteomes" id="UP000626370">
    <property type="component" value="Unassembled WGS sequence"/>
</dbReference>
<organism evidence="5 6">
    <name type="scientific">Thalassotalea profundi</name>
    <dbReference type="NCBI Taxonomy" id="2036687"/>
    <lineage>
        <taxon>Bacteria</taxon>
        <taxon>Pseudomonadati</taxon>
        <taxon>Pseudomonadota</taxon>
        <taxon>Gammaproteobacteria</taxon>
        <taxon>Alteromonadales</taxon>
        <taxon>Colwelliaceae</taxon>
        <taxon>Thalassotalea</taxon>
    </lineage>
</organism>
<dbReference type="EMBL" id="BNAH01000016">
    <property type="protein sequence ID" value="GHF01020.1"/>
    <property type="molecule type" value="Genomic_DNA"/>
</dbReference>
<accession>A0ABQ3J5H3</accession>
<dbReference type="PANTHER" id="PTHR47062">
    <property type="match status" value="1"/>
</dbReference>
<evidence type="ECO:0000256" key="2">
    <source>
        <dbReference type="PROSITE-ProRule" id="PRU00285"/>
    </source>
</evidence>
<gene>
    <name evidence="5" type="primary">ibpA</name>
    <name evidence="5" type="ORF">GCM10011501_33130</name>
</gene>
<keyword evidence="6" id="KW-1185">Reference proteome</keyword>
<comment type="caution">
    <text evidence="5">The sequence shown here is derived from an EMBL/GenBank/DDBJ whole genome shotgun (WGS) entry which is preliminary data.</text>
</comment>